<sequence>MPAALAWINNVNDFVAACETILHEGKQHTKGIIVAVEKCTGMTHVPKLGSRKRNGMWGLPHEASPSGTCLPPNHECTRPTRTSIMRWCRFWMGEIDTLIEKEGSMPFGVSEVRVPARYDGSVTASGRPSWSGRLSVDKTEGLGSGLEADRLMSDVRSGGQRITALIASSSAVSVNGFSRHSIVPLWRRRRQNCSSPWAVIKTIGICRPCCVSSRWSSIPDIPGIAMSRTKHLV</sequence>
<dbReference type="Proteomes" id="UP000001623">
    <property type="component" value="Chromosome"/>
</dbReference>
<gene>
    <name evidence="1" type="ordered locus">Mesop_4403</name>
</gene>
<evidence type="ECO:0000313" key="2">
    <source>
        <dbReference type="Proteomes" id="UP000001623"/>
    </source>
</evidence>
<dbReference type="HOGENOM" id="CLU_1188843_0_0_5"/>
<dbReference type="KEGG" id="mop:Mesop_4403"/>
<accession>F7YAR7</accession>
<reference evidence="1 2" key="1">
    <citation type="submission" date="2010-10" db="EMBL/GenBank/DDBJ databases">
        <title>Complete sequence of Mesorhizobium opportunistum WSM2075.</title>
        <authorList>
            <consortium name="US DOE Joint Genome Institute"/>
            <person name="Lucas S."/>
            <person name="Copeland A."/>
            <person name="Lapidus A."/>
            <person name="Cheng J.-F."/>
            <person name="Bruce D."/>
            <person name="Goodwin L."/>
            <person name="Pitluck S."/>
            <person name="Chertkov O."/>
            <person name="Misra M."/>
            <person name="Detter J.C."/>
            <person name="Han C."/>
            <person name="Tapia R."/>
            <person name="Land M."/>
            <person name="Hauser L."/>
            <person name="Kyrpides N."/>
            <person name="Ovchinnikova G."/>
            <person name="Mavrommatis K.M."/>
            <person name="Tiwari R.P."/>
            <person name="Howieson J.G."/>
            <person name="O'Hara G.W."/>
            <person name="Nandasena K.G."/>
            <person name="Woyke T."/>
        </authorList>
    </citation>
    <scope>NUCLEOTIDE SEQUENCE [LARGE SCALE GENOMIC DNA]</scope>
    <source>
        <strain evidence="2">LMG 24607 / HAMBI 3007 / WSM2075</strain>
    </source>
</reference>
<evidence type="ECO:0000313" key="1">
    <source>
        <dbReference type="EMBL" id="AEH88827.1"/>
    </source>
</evidence>
<dbReference type="AlphaFoldDB" id="F7YAR7"/>
<organism evidence="1 2">
    <name type="scientific">Mesorhizobium opportunistum (strain LMG 24607 / HAMBI 3007 / WSM2075)</name>
    <dbReference type="NCBI Taxonomy" id="536019"/>
    <lineage>
        <taxon>Bacteria</taxon>
        <taxon>Pseudomonadati</taxon>
        <taxon>Pseudomonadota</taxon>
        <taxon>Alphaproteobacteria</taxon>
        <taxon>Hyphomicrobiales</taxon>
        <taxon>Phyllobacteriaceae</taxon>
        <taxon>Mesorhizobium</taxon>
    </lineage>
</organism>
<proteinExistence type="predicted"/>
<dbReference type="EMBL" id="CP002279">
    <property type="protein sequence ID" value="AEH88827.1"/>
    <property type="molecule type" value="Genomic_DNA"/>
</dbReference>
<dbReference type="STRING" id="536019.Mesop_4403"/>
<name>F7YAR7_MESOW</name>
<protein>
    <submittedName>
        <fullName evidence="1">Uncharacterized protein</fullName>
    </submittedName>
</protein>